<dbReference type="PANTHER" id="PTHR12788">
    <property type="entry name" value="PROTEIN-TYROSINE SULFOTRANSFERASE 2"/>
    <property type="match status" value="1"/>
</dbReference>
<proteinExistence type="predicted"/>
<accession>A0ABX8WRJ7</accession>
<dbReference type="PANTHER" id="PTHR12788:SF10">
    <property type="entry name" value="PROTEIN-TYROSINE SULFOTRANSFERASE"/>
    <property type="match status" value="1"/>
</dbReference>
<evidence type="ECO:0000256" key="1">
    <source>
        <dbReference type="ARBA" id="ARBA00022679"/>
    </source>
</evidence>
<protein>
    <submittedName>
        <fullName evidence="2">Sulfotransferase</fullName>
    </submittedName>
</protein>
<sequence>MNANRARELASDYQLAVGQRNWRAAERALAALEQIAPSDAWVRIQQSYVQSWQGHYRSAHTLALRACELPPPNVETVSDVAWRLRTFNEVAALENYVRRLGSPEGLPVEVLPDIAAQFSQVNRFERARDLLEVAHRRQPGNPAIAVALAQSHAYLGAFDRARVLILDALKSAPAFAEAWWQLATLPDDGNANSHAASVQQRIAETKGMSATDMATLQFALHRFLDAAGRHDDAGLALRRACQLKNDPSRVATQETAACTDALMAWQPQGRTRQASNTSQARPIFILGMHRSGTTLLEQLLSAHPEVAAGGEMYDFTAAMREVTDHHCKGVLDVTLVQRAAAIDFAEVGTRYLNGVREKLNVSSHFTDKLPTNFFNVGFICEALPDARILHLVRDPMEVCFSNLRELFADVNFHTYDVDALADYYADYLRLMDHWRSRYPGRILDVHYEALTTATEQTMREVSDFCDLAFDPATLSTASNATRGVATASLAQVRGEVTARRAPKWKPYAPFLEDLMAALAHRGIEFRT</sequence>
<gene>
    <name evidence="2" type="ORF">H8L67_02715</name>
</gene>
<evidence type="ECO:0000313" key="2">
    <source>
        <dbReference type="EMBL" id="QYR53439.1"/>
    </source>
</evidence>
<dbReference type="Pfam" id="PF13469">
    <property type="entry name" value="Sulfotransfer_3"/>
    <property type="match status" value="1"/>
</dbReference>
<dbReference type="RefSeq" id="WP_220380255.1">
    <property type="nucleotide sequence ID" value="NZ_CP080544.1"/>
</dbReference>
<dbReference type="SUPFAM" id="SSF48452">
    <property type="entry name" value="TPR-like"/>
    <property type="match status" value="1"/>
</dbReference>
<dbReference type="Gene3D" id="1.25.40.10">
    <property type="entry name" value="Tetratricopeptide repeat domain"/>
    <property type="match status" value="1"/>
</dbReference>
<dbReference type="SUPFAM" id="SSF52540">
    <property type="entry name" value="P-loop containing nucleoside triphosphate hydrolases"/>
    <property type="match status" value="1"/>
</dbReference>
<dbReference type="Pfam" id="PF14559">
    <property type="entry name" value="TPR_19"/>
    <property type="match status" value="1"/>
</dbReference>
<dbReference type="InterPro" id="IPR011990">
    <property type="entry name" value="TPR-like_helical_dom_sf"/>
</dbReference>
<name>A0ABX8WRJ7_9GAMM</name>
<dbReference type="InterPro" id="IPR027417">
    <property type="entry name" value="P-loop_NTPase"/>
</dbReference>
<evidence type="ECO:0000313" key="3">
    <source>
        <dbReference type="Proteomes" id="UP000824755"/>
    </source>
</evidence>
<keyword evidence="3" id="KW-1185">Reference proteome</keyword>
<reference evidence="2 3" key="1">
    <citation type="submission" date="2021-08" db="EMBL/GenBank/DDBJ databases">
        <title>Lysobacter sp. strain CJ11 Genome sequencing and assembly.</title>
        <authorList>
            <person name="Kim I."/>
        </authorList>
    </citation>
    <scope>NUCLEOTIDE SEQUENCE [LARGE SCALE GENOMIC DNA]</scope>
    <source>
        <strain evidence="2 3">CJ11</strain>
    </source>
</reference>
<organism evidence="2 3">
    <name type="scientific">Lysobacter soyae</name>
    <dbReference type="NCBI Taxonomy" id="2764185"/>
    <lineage>
        <taxon>Bacteria</taxon>
        <taxon>Pseudomonadati</taxon>
        <taxon>Pseudomonadota</taxon>
        <taxon>Gammaproteobacteria</taxon>
        <taxon>Lysobacterales</taxon>
        <taxon>Lysobacteraceae</taxon>
        <taxon>Lysobacter</taxon>
    </lineage>
</organism>
<dbReference type="InterPro" id="IPR026634">
    <property type="entry name" value="TPST-like"/>
</dbReference>
<dbReference type="EMBL" id="CP080544">
    <property type="protein sequence ID" value="QYR53439.1"/>
    <property type="molecule type" value="Genomic_DNA"/>
</dbReference>
<dbReference type="Gene3D" id="3.40.50.300">
    <property type="entry name" value="P-loop containing nucleotide triphosphate hydrolases"/>
    <property type="match status" value="1"/>
</dbReference>
<keyword evidence="1" id="KW-0808">Transferase</keyword>
<dbReference type="Proteomes" id="UP000824755">
    <property type="component" value="Chromosome"/>
</dbReference>